<organism evidence="1 2">
    <name type="scientific">Candida boidinii</name>
    <name type="common">Yeast</name>
    <dbReference type="NCBI Taxonomy" id="5477"/>
    <lineage>
        <taxon>Eukaryota</taxon>
        <taxon>Fungi</taxon>
        <taxon>Dikarya</taxon>
        <taxon>Ascomycota</taxon>
        <taxon>Saccharomycotina</taxon>
        <taxon>Pichiomycetes</taxon>
        <taxon>Pichiales</taxon>
        <taxon>Pichiaceae</taxon>
        <taxon>Ogataea</taxon>
        <taxon>Ogataea/Candida clade</taxon>
    </lineage>
</organism>
<evidence type="ECO:0000313" key="2">
    <source>
        <dbReference type="Proteomes" id="UP001165101"/>
    </source>
</evidence>
<name>A0ACB5TV91_CANBO</name>
<gene>
    <name evidence="1" type="ORF">Cboi01_000390500</name>
</gene>
<accession>A0ACB5TV91</accession>
<reference evidence="1" key="1">
    <citation type="submission" date="2023-04" db="EMBL/GenBank/DDBJ databases">
        <title>Candida boidinii NBRC 1967.</title>
        <authorList>
            <person name="Ichikawa N."/>
            <person name="Sato H."/>
            <person name="Tonouchi N."/>
        </authorList>
    </citation>
    <scope>NUCLEOTIDE SEQUENCE</scope>
    <source>
        <strain evidence="1">NBRC 1967</strain>
    </source>
</reference>
<sequence length="612" mass="71671">MDHLAFTAIDDESFKKLSKVLYDDLKLNVSIRTISTKKTYEEIVNMQTISRSKIEELGFSGFIIDFIEGPKPVIQMLCENNMIQSIPITLLEFNDNKKDQIKGLIEKNELNLTKFISNENIYSFNKSNFGKRQIITNIQSIPNISHFYDNDKGLTQEQKNVIKNEINNNNDFLQNDKIKLNEIIGEIKQIEIRSKDLKNKHDEIDEILKLQREKQKQIDKLNERLNNNKIQIKKCMNEIKKLDNFNNNKDNEVIKILSNIDKYYEIKFFKIYKKLIDKINELKTVKFNIIKLNLSKFEKTNKSNIISNLKNEIVKIKDKYKEDSEKIENEYKSFKINYNNDLKEYKELIDNKFEEEEKNELNLLSKKLRDDDKLNEEFIINEKLKIESKLKLIRNNNSNINFNSINLLKENNEKINNLNINLPKIKSEIDGISEGIELILNQDYKPKLDEIIEKISNDFAKNLSILASGGKIQLNTEDENFANWGLEILVKFRDDSNLTILNSSQQSGGEKSVTTAIFLNSLEGLTNTPFRIVDEINQGMDARNERLIHKLIVEKLSNGKDSSQYFLITPKLLTNLYYNDHMKIHCILAGKWTPEYKDNLNFLQFGITDKYI</sequence>
<protein>
    <submittedName>
        <fullName evidence="1">Unnamed protein product</fullName>
    </submittedName>
</protein>
<keyword evidence="2" id="KW-1185">Reference proteome</keyword>
<comment type="caution">
    <text evidence="1">The sequence shown here is derived from an EMBL/GenBank/DDBJ whole genome shotgun (WGS) entry which is preliminary data.</text>
</comment>
<dbReference type="Proteomes" id="UP001165101">
    <property type="component" value="Unassembled WGS sequence"/>
</dbReference>
<dbReference type="EMBL" id="BSXV01002305">
    <property type="protein sequence ID" value="GME95440.1"/>
    <property type="molecule type" value="Genomic_DNA"/>
</dbReference>
<proteinExistence type="predicted"/>
<evidence type="ECO:0000313" key="1">
    <source>
        <dbReference type="EMBL" id="GME95440.1"/>
    </source>
</evidence>